<feature type="binding site" evidence="7">
    <location>
        <position position="125"/>
    </location>
    <ligand>
        <name>Zn(2+)</name>
        <dbReference type="ChEBI" id="CHEBI:29105"/>
        <label>2</label>
    </ligand>
</feature>
<dbReference type="AlphaFoldDB" id="A0A3M8LH75"/>
<comment type="similarity">
    <text evidence="2">Belongs to the peptidase M20 family.</text>
</comment>
<dbReference type="Pfam" id="PF01546">
    <property type="entry name" value="Peptidase_M20"/>
    <property type="match status" value="1"/>
</dbReference>
<dbReference type="Gene3D" id="3.30.70.360">
    <property type="match status" value="1"/>
</dbReference>
<dbReference type="CDD" id="cd03884">
    <property type="entry name" value="M20_bAS"/>
    <property type="match status" value="1"/>
</dbReference>
<feature type="binding site" evidence="7">
    <location>
        <position position="91"/>
    </location>
    <ligand>
        <name>Zn(2+)</name>
        <dbReference type="ChEBI" id="CHEBI:29105"/>
        <label>2</label>
    </ligand>
</feature>
<dbReference type="PANTHER" id="PTHR32494:SF19">
    <property type="entry name" value="ALLANTOATE DEIMINASE-RELATED"/>
    <property type="match status" value="1"/>
</dbReference>
<evidence type="ECO:0000256" key="1">
    <source>
        <dbReference type="ARBA" id="ARBA00001936"/>
    </source>
</evidence>
<protein>
    <submittedName>
        <fullName evidence="8">Zn-dependent hydrolase</fullName>
    </submittedName>
</protein>
<name>A0A3M8LH75_9MICO</name>
<dbReference type="GO" id="GO:0016813">
    <property type="term" value="F:hydrolase activity, acting on carbon-nitrogen (but not peptide) bonds, in linear amidines"/>
    <property type="evidence" value="ECO:0007669"/>
    <property type="project" value="InterPro"/>
</dbReference>
<dbReference type="OrthoDB" id="9808195at2"/>
<accession>A0A3M8LH75</accession>
<comment type="cofactor">
    <cofactor evidence="7">
        <name>Zn(2+)</name>
        <dbReference type="ChEBI" id="CHEBI:29105"/>
    </cofactor>
    <text evidence="7">Binds 2 Zn(2+) ions per subunit.</text>
</comment>
<evidence type="ECO:0000256" key="7">
    <source>
        <dbReference type="PIRSR" id="PIRSR001235-1"/>
    </source>
</evidence>
<keyword evidence="9" id="KW-1185">Reference proteome</keyword>
<keyword evidence="4 7" id="KW-0479">Metal-binding</keyword>
<reference evidence="8 9" key="1">
    <citation type="submission" date="2018-11" db="EMBL/GenBank/DDBJ databases">
        <title>Cryobacterium sp. nov., isolated from rhizosphere soil of lettuce.</title>
        <authorList>
            <person name="Wang Y."/>
        </authorList>
    </citation>
    <scope>NUCLEOTIDE SEQUENCE [LARGE SCALE GENOMIC DNA]</scope>
    <source>
        <strain evidence="8 9">NEAU-85</strain>
    </source>
</reference>
<dbReference type="PIRSF" id="PIRSF001235">
    <property type="entry name" value="Amidase_carbamoylase"/>
    <property type="match status" value="1"/>
</dbReference>
<feature type="binding site" evidence="7">
    <location>
        <position position="80"/>
    </location>
    <ligand>
        <name>Zn(2+)</name>
        <dbReference type="ChEBI" id="CHEBI:29105"/>
        <label>1</label>
    </ligand>
</feature>
<dbReference type="InterPro" id="IPR010158">
    <property type="entry name" value="Amidase_Cbmase"/>
</dbReference>
<comment type="cofactor">
    <cofactor evidence="1">
        <name>Mn(2+)</name>
        <dbReference type="ChEBI" id="CHEBI:29035"/>
    </cofactor>
</comment>
<comment type="caution">
    <text evidence="8">The sequence shown here is derived from an EMBL/GenBank/DDBJ whole genome shotgun (WGS) entry which is preliminary data.</text>
</comment>
<dbReference type="NCBIfam" id="TIGR01879">
    <property type="entry name" value="hydantase"/>
    <property type="match status" value="1"/>
</dbReference>
<evidence type="ECO:0000256" key="3">
    <source>
        <dbReference type="ARBA" id="ARBA00011738"/>
    </source>
</evidence>
<dbReference type="SUPFAM" id="SSF53187">
    <property type="entry name" value="Zn-dependent exopeptidases"/>
    <property type="match status" value="1"/>
</dbReference>
<feature type="binding site" evidence="7">
    <location>
        <position position="91"/>
    </location>
    <ligand>
        <name>Zn(2+)</name>
        <dbReference type="ChEBI" id="CHEBI:29105"/>
        <label>1</label>
    </ligand>
</feature>
<gene>
    <name evidence="8" type="ORF">EEJ31_05250</name>
</gene>
<dbReference type="Gene3D" id="3.40.630.10">
    <property type="entry name" value="Zn peptidases"/>
    <property type="match status" value="1"/>
</dbReference>
<keyword evidence="5 8" id="KW-0378">Hydrolase</keyword>
<evidence type="ECO:0000313" key="8">
    <source>
        <dbReference type="EMBL" id="RNE63974.1"/>
    </source>
</evidence>
<dbReference type="InterPro" id="IPR036264">
    <property type="entry name" value="Bact_exopeptidase_dim_dom"/>
</dbReference>
<organism evidence="8 9">
    <name type="scientific">Cryobacterium tepidiphilum</name>
    <dbReference type="NCBI Taxonomy" id="2486026"/>
    <lineage>
        <taxon>Bacteria</taxon>
        <taxon>Bacillati</taxon>
        <taxon>Actinomycetota</taxon>
        <taxon>Actinomycetes</taxon>
        <taxon>Micrococcales</taxon>
        <taxon>Microbacteriaceae</taxon>
        <taxon>Cryobacterium</taxon>
    </lineage>
</organism>
<evidence type="ECO:0000256" key="4">
    <source>
        <dbReference type="ARBA" id="ARBA00022723"/>
    </source>
</evidence>
<dbReference type="GO" id="GO:0046872">
    <property type="term" value="F:metal ion binding"/>
    <property type="evidence" value="ECO:0007669"/>
    <property type="project" value="UniProtKB-KW"/>
</dbReference>
<dbReference type="Proteomes" id="UP000279859">
    <property type="component" value="Unassembled WGS sequence"/>
</dbReference>
<dbReference type="InterPro" id="IPR002933">
    <property type="entry name" value="Peptidase_M20"/>
</dbReference>
<comment type="subunit">
    <text evidence="3">Homodimer.</text>
</comment>
<dbReference type="EMBL" id="RDSR01000006">
    <property type="protein sequence ID" value="RNE63974.1"/>
    <property type="molecule type" value="Genomic_DNA"/>
</dbReference>
<dbReference type="PANTHER" id="PTHR32494">
    <property type="entry name" value="ALLANTOATE DEIMINASE-RELATED"/>
    <property type="match status" value="1"/>
</dbReference>
<dbReference type="NCBIfam" id="NF006771">
    <property type="entry name" value="PRK09290.1-5"/>
    <property type="match status" value="1"/>
</dbReference>
<feature type="binding site" evidence="7">
    <location>
        <position position="190"/>
    </location>
    <ligand>
        <name>Zn(2+)</name>
        <dbReference type="ChEBI" id="CHEBI:29105"/>
        <label>1</label>
    </ligand>
</feature>
<evidence type="ECO:0000313" key="9">
    <source>
        <dbReference type="Proteomes" id="UP000279859"/>
    </source>
</evidence>
<feature type="binding site" evidence="7">
    <location>
        <position position="381"/>
    </location>
    <ligand>
        <name>Zn(2+)</name>
        <dbReference type="ChEBI" id="CHEBI:29105"/>
        <label>2</label>
    </ligand>
</feature>
<evidence type="ECO:0000256" key="5">
    <source>
        <dbReference type="ARBA" id="ARBA00022801"/>
    </source>
</evidence>
<keyword evidence="7" id="KW-0862">Zinc</keyword>
<dbReference type="RefSeq" id="WP_123045246.1">
    <property type="nucleotide sequence ID" value="NZ_RDSR01000006.1"/>
</dbReference>
<dbReference type="SUPFAM" id="SSF55031">
    <property type="entry name" value="Bacterial exopeptidase dimerisation domain"/>
    <property type="match status" value="1"/>
</dbReference>
<evidence type="ECO:0000256" key="2">
    <source>
        <dbReference type="ARBA" id="ARBA00006153"/>
    </source>
</evidence>
<keyword evidence="6" id="KW-0464">Manganese</keyword>
<sequence>MTRADAGRIAAHLEELSRIGDDPRGGFSRLVYTEPERRAHAAFRGWLDGYGLQTSTDSVGNSFGVLPGSEDLPYLMSGSHLDSVYQGGNFDGAAGVVAAVEIARILAEDGGLRHPFRVVAFAGEEGARFGAPCIGSRLMTGAFSEDTLRQLTDRDDVTAWDAARSVGLKPEATHLARWDPAAVACFVEIHIEQGRVLEARDRQLGVVHTIGGSTRVELTFEGRADHSGATPMWLRRDALAAAGEFIGAVERRAQRHATTVATVGTLEVQPGSLTTVPGRVVLGLDVRDIDSERQRELTETLLDDALRIASGREIQVTARQLSDQSPVVLHGSVQNVLAAAATRQELSFISMASGASHDSAHIAKQVPTGMVFVPCREGISHAPEEHAEPEHLAQAVDVVVDAFRAIDAGASV</sequence>
<evidence type="ECO:0000256" key="6">
    <source>
        <dbReference type="ARBA" id="ARBA00023211"/>
    </source>
</evidence>
<proteinExistence type="inferred from homology"/>